<feature type="region of interest" description="Disordered" evidence="1">
    <location>
        <begin position="531"/>
        <end position="561"/>
    </location>
</feature>
<feature type="compositionally biased region" description="Basic and acidic residues" evidence="1">
    <location>
        <begin position="543"/>
        <end position="552"/>
    </location>
</feature>
<dbReference type="InterPro" id="IPR048401">
    <property type="entry name" value="SLS1_C"/>
</dbReference>
<dbReference type="Pfam" id="PF20776">
    <property type="entry name" value="SLS1_N"/>
    <property type="match status" value="1"/>
</dbReference>
<name>A0A8H7B6X7_9PLEO</name>
<dbReference type="GeneID" id="62201935"/>
<dbReference type="Pfam" id="PF10358">
    <property type="entry name" value="NT-C2"/>
    <property type="match status" value="1"/>
</dbReference>
<dbReference type="Proteomes" id="UP000596902">
    <property type="component" value="Unassembled WGS sequence"/>
</dbReference>
<dbReference type="Pfam" id="PF20778">
    <property type="entry name" value="SLS1_C"/>
    <property type="match status" value="1"/>
</dbReference>
<proteinExistence type="predicted"/>
<dbReference type="InterPro" id="IPR032741">
    <property type="entry name" value="Sls1_KH-1"/>
</dbReference>
<dbReference type="EMBL" id="JAAABM010000004">
    <property type="protein sequence ID" value="KAF7678329.1"/>
    <property type="molecule type" value="Genomic_DNA"/>
</dbReference>
<feature type="region of interest" description="Disordered" evidence="1">
    <location>
        <begin position="253"/>
        <end position="344"/>
    </location>
</feature>
<dbReference type="RefSeq" id="XP_038788464.1">
    <property type="nucleotide sequence ID" value="XM_038928757.1"/>
</dbReference>
<protein>
    <recommendedName>
        <fullName evidence="2">C2 NT-type domain-containing protein</fullName>
    </recommendedName>
</protein>
<evidence type="ECO:0000256" key="1">
    <source>
        <dbReference type="SAM" id="MobiDB-lite"/>
    </source>
</evidence>
<dbReference type="PANTHER" id="PTHR37919:SF2">
    <property type="entry name" value="EXPERA DOMAIN-CONTAINING PROTEIN"/>
    <property type="match status" value="1"/>
</dbReference>
<evidence type="ECO:0000313" key="3">
    <source>
        <dbReference type="EMBL" id="KAF7678329.1"/>
    </source>
</evidence>
<dbReference type="AlphaFoldDB" id="A0A8H7B6X7"/>
<organism evidence="3 4">
    <name type="scientific">Alternaria burnsii</name>
    <dbReference type="NCBI Taxonomy" id="1187904"/>
    <lineage>
        <taxon>Eukaryota</taxon>
        <taxon>Fungi</taxon>
        <taxon>Dikarya</taxon>
        <taxon>Ascomycota</taxon>
        <taxon>Pezizomycotina</taxon>
        <taxon>Dothideomycetes</taxon>
        <taxon>Pleosporomycetidae</taxon>
        <taxon>Pleosporales</taxon>
        <taxon>Pleosporineae</taxon>
        <taxon>Pleosporaceae</taxon>
        <taxon>Alternaria</taxon>
        <taxon>Alternaria sect. Alternaria</taxon>
    </lineage>
</organism>
<feature type="compositionally biased region" description="Basic and acidic residues" evidence="1">
    <location>
        <begin position="1194"/>
        <end position="1213"/>
    </location>
</feature>
<evidence type="ECO:0000259" key="2">
    <source>
        <dbReference type="PROSITE" id="PS51840"/>
    </source>
</evidence>
<gene>
    <name evidence="3" type="ORF">GT037_003710</name>
</gene>
<dbReference type="InterPro" id="IPR048400">
    <property type="entry name" value="SLS1_N"/>
</dbReference>
<accession>A0A8H7B6X7</accession>
<evidence type="ECO:0000313" key="4">
    <source>
        <dbReference type="Proteomes" id="UP000596902"/>
    </source>
</evidence>
<dbReference type="PANTHER" id="PTHR37919">
    <property type="entry name" value="PROTEIN CBG05606"/>
    <property type="match status" value="1"/>
</dbReference>
<feature type="compositionally biased region" description="Basic and acidic residues" evidence="1">
    <location>
        <begin position="1130"/>
        <end position="1139"/>
    </location>
</feature>
<feature type="region of interest" description="Disordered" evidence="1">
    <location>
        <begin position="1121"/>
        <end position="1213"/>
    </location>
</feature>
<comment type="caution">
    <text evidence="3">The sequence shown here is derived from an EMBL/GenBank/DDBJ whole genome shotgun (WGS) entry which is preliminary data.</text>
</comment>
<feature type="domain" description="C2 NT-type" evidence="2">
    <location>
        <begin position="16"/>
        <end position="167"/>
    </location>
</feature>
<keyword evidence="4" id="KW-1185">Reference proteome</keyword>
<dbReference type="InterPro" id="IPR019448">
    <property type="entry name" value="NT-C2"/>
</dbReference>
<dbReference type="GO" id="GO:0005743">
    <property type="term" value="C:mitochondrial inner membrane"/>
    <property type="evidence" value="ECO:0007669"/>
    <property type="project" value="InterPro"/>
</dbReference>
<reference evidence="3" key="1">
    <citation type="submission" date="2020-01" db="EMBL/GenBank/DDBJ databases">
        <authorList>
            <person name="Feng Z.H.Z."/>
        </authorList>
    </citation>
    <scope>NUCLEOTIDE SEQUENCE</scope>
    <source>
        <strain evidence="3">CBS107.38</strain>
    </source>
</reference>
<feature type="compositionally biased region" description="Basic residues" evidence="1">
    <location>
        <begin position="334"/>
        <end position="344"/>
    </location>
</feature>
<dbReference type="PROSITE" id="PS51840">
    <property type="entry name" value="C2_NT"/>
    <property type="match status" value="1"/>
</dbReference>
<sequence length="1213" mass="135905">MAMRRTVAFATQTLTIAVPKNRRPKFDLHLRIIDLNNVPLVSGTSFIKWHLSHSTAAEHRGRTANCQVKDHKVAYNYDITLPVRLTVDKNGMLQECCIEFEVVQEYGRGSGRGERITLGIIKLNLAEYIEQSEMAAMAGEEPGVTRRYLMQDSKINSTLKLGIYMKQTEGDKNFIAPALKTAQVFSGIAGIMAGEQAELEDHGVAPSLTSKSREAGELQDMYRRTLAAYWSAQPGELKADECIEDIFAGGDGWGDREKPYSQQPRAQPLRFAAGDSSSSVSESEPRHMRGSSSSHRKSHETLRPGDTNSSHSPNVRGRGSLEQQASQMKAEAARKRHPQIARRRLPAFARPRSHAKFSASTRRHDNVEELAVPSQAQQPKLKITREVTPLNRLRRKKGGGVIRETANLGVKRLGDDADILVLREIAELTPEKAAENLEEPENTVSSEAPEIPDIVASLQEEGKAVTSEEIYEQIETLRPKNDSGLDEPHYVKQTTFVKLRKTLMNGFTHQQLIAFYSVAKNIRKEKVKQGVINSIKQKPGSGDQDRSVERSEWQPGTTDITQRLPGVDRHVKIKRYRKNVSKQLLVDRILRDVWNLMLLEEIESPGELELSLQSWQLALLKAGEKETLLDKIRRTRRARLDVYKQHGILRITADKTTAEYAADDIEEAFQRTEMKGMNLSSYLHQNANIDVTSNPKPNLVSLFYTQKDFDIVSMLTRTSIEAVGKTMLTIRGFDKNSINEAKRTLIRFLPFEEPVTRTFDTQQLGNDDSAAFLLPVFPEDSSVEYKYRRGDLGRLSMPIVRLTEPEYVDSEAEKLAKAPKTALHALVNRTTATVLQSASDVSLPTHELNHWIPEPTYKLSAEFGQVLFPLKDADSKRVVEAALAQPSQSPFLPTIPGLNNLLASPNLTATARLQTPSLHYQFRPDLSNASDQLFPSLNVQMRTGRSGARATLHKMTLSFQQRIHDVLLPDRASDVRFYRRGSLHFSVKDHNDKDVQAWVDAVVENIESGGRLTAPPLRIEIPEWTIPGVSSEEKGTRNVTYHFSGVQFRQSVTGNLFGEDISYSTVQSGKFGAKGGVLTAHYDGHGDRELRNEVTVKAFVENCLDMVDLITDASMQTLPVSRQLRPRYGNSERKAKRSEMSTSESQAAHENVKLANGVLEPLGQHPHHKDDVKVEEDMEVDIKVVEGQPAGVKQESRSDGPRAERQDDTTRTL</sequence>
<reference evidence="3" key="2">
    <citation type="submission" date="2020-08" db="EMBL/GenBank/DDBJ databases">
        <title>Draft Genome Sequence of Cumin Blight Pathogen Alternaria burnsii.</title>
        <authorList>
            <person name="Feng Z."/>
        </authorList>
    </citation>
    <scope>NUCLEOTIDE SEQUENCE</scope>
    <source>
        <strain evidence="3">CBS107.38</strain>
    </source>
</reference>
<dbReference type="Pfam" id="PF14611">
    <property type="entry name" value="KH_SLS1_1"/>
    <property type="match status" value="1"/>
</dbReference>